<dbReference type="GO" id="GO:0061608">
    <property type="term" value="F:nuclear import signal receptor activity"/>
    <property type="evidence" value="ECO:0007669"/>
    <property type="project" value="TreeGrafter"/>
</dbReference>
<protein>
    <submittedName>
        <fullName evidence="2">DUF775-domain-containing protein</fullName>
    </submittedName>
</protein>
<name>A0A139AAS2_GONPJ</name>
<evidence type="ECO:0000313" key="3">
    <source>
        <dbReference type="Proteomes" id="UP000070544"/>
    </source>
</evidence>
<dbReference type="EMBL" id="KQ965773">
    <property type="protein sequence ID" value="KXS13922.1"/>
    <property type="molecule type" value="Genomic_DNA"/>
</dbReference>
<dbReference type="PANTHER" id="PTHR12925">
    <property type="entry name" value="HIKESHI FAMILY MEMBER"/>
    <property type="match status" value="1"/>
</dbReference>
<dbReference type="InterPro" id="IPR008493">
    <property type="entry name" value="Hikeshi-like_N"/>
</dbReference>
<dbReference type="OrthoDB" id="10248398at2759"/>
<dbReference type="PANTHER" id="PTHR12925:SF0">
    <property type="entry name" value="PROTEIN HIKESHI"/>
    <property type="match status" value="1"/>
</dbReference>
<dbReference type="Proteomes" id="UP000070544">
    <property type="component" value="Unassembled WGS sequence"/>
</dbReference>
<proteinExistence type="predicted"/>
<organism evidence="2 3">
    <name type="scientific">Gonapodya prolifera (strain JEL478)</name>
    <name type="common">Monoblepharis prolifera</name>
    <dbReference type="NCBI Taxonomy" id="1344416"/>
    <lineage>
        <taxon>Eukaryota</taxon>
        <taxon>Fungi</taxon>
        <taxon>Fungi incertae sedis</taxon>
        <taxon>Chytridiomycota</taxon>
        <taxon>Chytridiomycota incertae sedis</taxon>
        <taxon>Monoblepharidomycetes</taxon>
        <taxon>Monoblepharidales</taxon>
        <taxon>Gonapodyaceae</taxon>
        <taxon>Gonapodya</taxon>
    </lineage>
</organism>
<dbReference type="GO" id="GO:0006606">
    <property type="term" value="P:protein import into nucleus"/>
    <property type="evidence" value="ECO:0007669"/>
    <property type="project" value="TreeGrafter"/>
</dbReference>
<dbReference type="GO" id="GO:0005634">
    <property type="term" value="C:nucleus"/>
    <property type="evidence" value="ECO:0007669"/>
    <property type="project" value="TreeGrafter"/>
</dbReference>
<dbReference type="InterPro" id="IPR031318">
    <property type="entry name" value="OPI10"/>
</dbReference>
<evidence type="ECO:0000313" key="2">
    <source>
        <dbReference type="EMBL" id="KXS13922.1"/>
    </source>
</evidence>
<dbReference type="STRING" id="1344416.A0A139AAS2"/>
<reference evidence="2 3" key="1">
    <citation type="journal article" date="2015" name="Genome Biol. Evol.">
        <title>Phylogenomic analyses indicate that early fungi evolved digesting cell walls of algal ancestors of land plants.</title>
        <authorList>
            <person name="Chang Y."/>
            <person name="Wang S."/>
            <person name="Sekimoto S."/>
            <person name="Aerts A.L."/>
            <person name="Choi C."/>
            <person name="Clum A."/>
            <person name="LaButti K.M."/>
            <person name="Lindquist E.A."/>
            <person name="Yee Ngan C."/>
            <person name="Ohm R.A."/>
            <person name="Salamov A.A."/>
            <person name="Grigoriev I.V."/>
            <person name="Spatafora J.W."/>
            <person name="Berbee M.L."/>
        </authorList>
    </citation>
    <scope>NUCLEOTIDE SEQUENCE [LARGE SCALE GENOMIC DNA]</scope>
    <source>
        <strain evidence="2 3">JEL478</strain>
    </source>
</reference>
<gene>
    <name evidence="2" type="ORF">M427DRAFT_71017</name>
</gene>
<sequence length="221" mass="23334">MTSPVFAVLVAGKLVRTDFVQVDAVRFMMELPSAEHINHVAVFLTGAAPLPDGFGATVHLLWPLPTPTWKLLGALTNDKPSAVYKFSTAHPPVGQTSATFAGQGGRLDASMASVAANEMLDEGGPSGPSPITATIGISLEPLASITAQLSTQPPHPTPTPPSQSDMASLAQRAIKKVADSLLDHVGSYVGSTSMVSFNVLREWHAKVMQRASIDPGWIMRE</sequence>
<dbReference type="AlphaFoldDB" id="A0A139AAS2"/>
<dbReference type="OMA" id="REWHAKV"/>
<accession>A0A139AAS2</accession>
<dbReference type="Pfam" id="PF05603">
    <property type="entry name" value="Hikeshi-like_N"/>
    <property type="match status" value="1"/>
</dbReference>
<keyword evidence="3" id="KW-1185">Reference proteome</keyword>
<feature type="domain" description="Hikeshi-like N-terminal" evidence="1">
    <location>
        <begin position="10"/>
        <end position="152"/>
    </location>
</feature>
<evidence type="ECO:0000259" key="1">
    <source>
        <dbReference type="Pfam" id="PF05603"/>
    </source>
</evidence>
<dbReference type="GO" id="GO:0005829">
    <property type="term" value="C:cytosol"/>
    <property type="evidence" value="ECO:0007669"/>
    <property type="project" value="TreeGrafter"/>
</dbReference>